<evidence type="ECO:0000313" key="3">
    <source>
        <dbReference type="Proteomes" id="UP000563898"/>
    </source>
</evidence>
<comment type="caution">
    <text evidence="2">The sequence shown here is derived from an EMBL/GenBank/DDBJ whole genome shotgun (WGS) entry which is preliminary data.</text>
</comment>
<sequence length="259" mass="28386">MNAPLDPVASARLAESGRLFTSDLSIDEFVLVESAGFEPLGLVMGTSVYHVGIQTASIRQSTEMQVLTSAMYNVRENAMARMQAEADALHADGIVGVRLEWRPHGASPEHIEYLAIGTAVRFTAKPGAYRRPDGRAFSSHLSGQDLFKLSQAGYAPVAFTLGNCVYHVAVQGFMQTLKQMGRNVEMPQWTQAYYEARELAMTRMQSEAERDGGTGIVGVQFSVSEWVWGPHTLEFFVIGTAVRRTGEPTPVRPSPVLSF</sequence>
<dbReference type="EMBL" id="JAAXPC010000002">
    <property type="protein sequence ID" value="NKY00995.1"/>
    <property type="molecule type" value="Genomic_DNA"/>
</dbReference>
<dbReference type="PANTHER" id="PTHR34068:SF2">
    <property type="entry name" value="UPF0145 PROTEIN SCO3412"/>
    <property type="match status" value="1"/>
</dbReference>
<proteinExistence type="inferred from homology"/>
<gene>
    <name evidence="2" type="ORF">HGA05_05365</name>
</gene>
<accession>A0A846WGW1</accession>
<dbReference type="SUPFAM" id="SSF117782">
    <property type="entry name" value="YbjQ-like"/>
    <property type="match status" value="2"/>
</dbReference>
<organism evidence="2 3">
    <name type="scientific">Gordonia polyisoprenivorans</name>
    <dbReference type="NCBI Taxonomy" id="84595"/>
    <lineage>
        <taxon>Bacteria</taxon>
        <taxon>Bacillati</taxon>
        <taxon>Actinomycetota</taxon>
        <taxon>Actinomycetes</taxon>
        <taxon>Mycobacteriales</taxon>
        <taxon>Gordoniaceae</taxon>
        <taxon>Gordonia</taxon>
    </lineage>
</organism>
<dbReference type="Pfam" id="PF01906">
    <property type="entry name" value="YbjQ_1"/>
    <property type="match status" value="2"/>
</dbReference>
<dbReference type="RefSeq" id="WP_006369121.1">
    <property type="nucleotide sequence ID" value="NZ_JAAXPC010000002.1"/>
</dbReference>
<comment type="similarity">
    <text evidence="1">Belongs to the UPF0145 family.</text>
</comment>
<dbReference type="AlphaFoldDB" id="A0A846WGW1"/>
<dbReference type="PANTHER" id="PTHR34068">
    <property type="entry name" value="UPF0145 PROTEIN YBJQ"/>
    <property type="match status" value="1"/>
</dbReference>
<dbReference type="InterPro" id="IPR035439">
    <property type="entry name" value="UPF0145_dom_sf"/>
</dbReference>
<evidence type="ECO:0000256" key="1">
    <source>
        <dbReference type="ARBA" id="ARBA00010751"/>
    </source>
</evidence>
<evidence type="ECO:0000313" key="2">
    <source>
        <dbReference type="EMBL" id="NKY00995.1"/>
    </source>
</evidence>
<name>A0A846WGW1_9ACTN</name>
<dbReference type="Proteomes" id="UP000563898">
    <property type="component" value="Unassembled WGS sequence"/>
</dbReference>
<reference evidence="2 3" key="1">
    <citation type="submission" date="2020-04" db="EMBL/GenBank/DDBJ databases">
        <title>MicrobeNet Type strains.</title>
        <authorList>
            <person name="Nicholson A.C."/>
        </authorList>
    </citation>
    <scope>NUCLEOTIDE SEQUENCE [LARGE SCALE GENOMIC DNA]</scope>
    <source>
        <strain evidence="2 3">ATCC BAA-14</strain>
    </source>
</reference>
<dbReference type="Gene3D" id="3.30.110.70">
    <property type="entry name" value="Hypothetical protein apc22750. Chain B"/>
    <property type="match status" value="2"/>
</dbReference>
<protein>
    <submittedName>
        <fullName evidence="2">Heavy metal-binding domain-containing protein</fullName>
    </submittedName>
</protein>
<dbReference type="InterPro" id="IPR002765">
    <property type="entry name" value="UPF0145_YbjQ-like"/>
</dbReference>